<protein>
    <submittedName>
        <fullName evidence="4">Methanol dehydrogenase</fullName>
    </submittedName>
</protein>
<feature type="transmembrane region" description="Helical" evidence="2">
    <location>
        <begin position="216"/>
        <end position="234"/>
    </location>
</feature>
<evidence type="ECO:0000256" key="2">
    <source>
        <dbReference type="SAM" id="Phobius"/>
    </source>
</evidence>
<comment type="caution">
    <text evidence="4">The sequence shown here is derived from an EMBL/GenBank/DDBJ whole genome shotgun (WGS) entry which is preliminary data.</text>
</comment>
<reference evidence="4 5" key="1">
    <citation type="journal article" date="2013" name="Genome Announc.">
        <title>Draft Genome Sequence of Sphingobium lactosutens Strain DS20T, Isolated from a Hexachlorocyclohexane Dumpsite.</title>
        <authorList>
            <person name="Kumar R."/>
            <person name="Dwivedi V."/>
            <person name="Negi V."/>
            <person name="Khurana J.P."/>
            <person name="Lal R."/>
        </authorList>
    </citation>
    <scope>NUCLEOTIDE SEQUENCE [LARGE SCALE GENOMIC DNA]</scope>
    <source>
        <strain evidence="4 5">DS20</strain>
    </source>
</reference>
<dbReference type="AlphaFoldDB" id="T0IMU8"/>
<organism evidence="4 5">
    <name type="scientific">Sphingobium lactosutens DS20</name>
    <dbReference type="NCBI Taxonomy" id="1331060"/>
    <lineage>
        <taxon>Bacteria</taxon>
        <taxon>Pseudomonadati</taxon>
        <taxon>Pseudomonadota</taxon>
        <taxon>Alphaproteobacteria</taxon>
        <taxon>Sphingomonadales</taxon>
        <taxon>Sphingomonadaceae</taxon>
        <taxon>Sphingobium</taxon>
    </lineage>
</organism>
<dbReference type="PANTHER" id="PTHR30373">
    <property type="entry name" value="UPF0603 PROTEIN YGCG"/>
    <property type="match status" value="1"/>
</dbReference>
<evidence type="ECO:0000256" key="1">
    <source>
        <dbReference type="SAM" id="MobiDB-lite"/>
    </source>
</evidence>
<gene>
    <name evidence="4" type="ORF">RLDS_26370</name>
</gene>
<keyword evidence="2" id="KW-1133">Transmembrane helix</keyword>
<proteinExistence type="predicted"/>
<keyword evidence="2" id="KW-0812">Transmembrane</keyword>
<keyword evidence="5" id="KW-1185">Reference proteome</keyword>
<dbReference type="PATRIC" id="fig|1331060.3.peg.5126"/>
<dbReference type="PANTHER" id="PTHR30373:SF2">
    <property type="entry name" value="UPF0603 PROTEIN YGCG"/>
    <property type="match status" value="1"/>
</dbReference>
<evidence type="ECO:0000313" key="5">
    <source>
        <dbReference type="Proteomes" id="UP000015531"/>
    </source>
</evidence>
<feature type="domain" description="TPM" evidence="3">
    <location>
        <begin position="63"/>
        <end position="184"/>
    </location>
</feature>
<evidence type="ECO:0000259" key="3">
    <source>
        <dbReference type="Pfam" id="PF04536"/>
    </source>
</evidence>
<dbReference type="eggNOG" id="COG1512">
    <property type="taxonomic scope" value="Bacteria"/>
</dbReference>
<dbReference type="Pfam" id="PF04536">
    <property type="entry name" value="TPM_phosphatase"/>
    <property type="match status" value="1"/>
</dbReference>
<dbReference type="OrthoDB" id="9810918at2"/>
<evidence type="ECO:0000313" key="4">
    <source>
        <dbReference type="EMBL" id="EQB10964.1"/>
    </source>
</evidence>
<dbReference type="EMBL" id="ATDP01000109">
    <property type="protein sequence ID" value="EQB10964.1"/>
    <property type="molecule type" value="Genomic_DNA"/>
</dbReference>
<name>T0IMU8_9SPHN</name>
<dbReference type="Gene3D" id="3.10.310.50">
    <property type="match status" value="1"/>
</dbReference>
<dbReference type="InterPro" id="IPR007621">
    <property type="entry name" value="TPM_dom"/>
</dbReference>
<feature type="region of interest" description="Disordered" evidence="1">
    <location>
        <begin position="262"/>
        <end position="298"/>
    </location>
</feature>
<keyword evidence="2" id="KW-0472">Membrane</keyword>
<dbReference type="Proteomes" id="UP000015531">
    <property type="component" value="Unassembled WGS sequence"/>
</dbReference>
<accession>T0IMU8</accession>
<sequence length="298" mass="30579">MHFASPCPTPLHPFGLSLSKARPSARRDHGRTHAVVLLLAFLLLALASAAQAQTFPKFDDAGVVDAANILTPQQEQALSEKLIAQKQASGRSLVVATIPDLQGYDIADYGYRLGRAWGIGDKDSNGALLIVAPSERKLRIEVGYGLEGILTDALSSQIIRTVVAPRFKAGDMAGGIDAGVDAITTLLALPPDQARAQAAKAEAAARDSRDSGGGIIAFWIILFVVFFILLPMLSRARGGRRYRRGGSAPVVIWGPGPGSGWGSGSGGSGWGGGGGSGWGGGGFSGGGSFGGGGASGDW</sequence>